<dbReference type="CDD" id="cd01733">
    <property type="entry name" value="LSm10"/>
    <property type="match status" value="1"/>
</dbReference>
<dbReference type="InterPro" id="IPR052840">
    <property type="entry name" value="U7_snRNA_Sm-like"/>
</dbReference>
<evidence type="ECO:0000256" key="1">
    <source>
        <dbReference type="SAM" id="MobiDB-lite"/>
    </source>
</evidence>
<dbReference type="Gene3D" id="2.30.30.100">
    <property type="match status" value="1"/>
</dbReference>
<gene>
    <name evidence="3" type="ORF">SFRICE_017018</name>
</gene>
<dbReference type="Pfam" id="PF01423">
    <property type="entry name" value="LSM"/>
    <property type="match status" value="1"/>
</dbReference>
<feature type="domain" description="Sm" evidence="2">
    <location>
        <begin position="15"/>
        <end position="87"/>
    </location>
</feature>
<protein>
    <submittedName>
        <fullName evidence="3">SFRICE_017018</fullName>
    </submittedName>
</protein>
<evidence type="ECO:0000259" key="2">
    <source>
        <dbReference type="PROSITE" id="PS52002"/>
    </source>
</evidence>
<dbReference type="SMART" id="SM00651">
    <property type="entry name" value="Sm"/>
    <property type="match status" value="1"/>
</dbReference>
<dbReference type="GO" id="GO:0071254">
    <property type="term" value="C:cytoplasmic U snRNP body"/>
    <property type="evidence" value="ECO:0007669"/>
    <property type="project" value="TreeGrafter"/>
</dbReference>
<dbReference type="SUPFAM" id="SSF50182">
    <property type="entry name" value="Sm-like ribonucleoproteins"/>
    <property type="match status" value="1"/>
</dbReference>
<dbReference type="InterPro" id="IPR010920">
    <property type="entry name" value="LSM_dom_sf"/>
</dbReference>
<dbReference type="PROSITE" id="PS52002">
    <property type="entry name" value="SM"/>
    <property type="match status" value="1"/>
</dbReference>
<feature type="compositionally biased region" description="Basic residues" evidence="1">
    <location>
        <begin position="99"/>
        <end position="116"/>
    </location>
</feature>
<dbReference type="InterPro" id="IPR047575">
    <property type="entry name" value="Sm"/>
</dbReference>
<dbReference type="GO" id="GO:0071208">
    <property type="term" value="F:histone pre-mRNA DCP binding"/>
    <property type="evidence" value="ECO:0007669"/>
    <property type="project" value="TreeGrafter"/>
</dbReference>
<dbReference type="GO" id="GO:0006398">
    <property type="term" value="P:mRNA 3'-end processing by stem-loop binding and cleavage"/>
    <property type="evidence" value="ECO:0007669"/>
    <property type="project" value="TreeGrafter"/>
</dbReference>
<dbReference type="OrthoDB" id="10256176at2759"/>
<accession>A0A2H1X1H9</accession>
<dbReference type="PANTHER" id="PTHR21196:SF1">
    <property type="entry name" value="U7 SNRNA-ASSOCIATED SM-LIKE PROTEIN LSM10"/>
    <property type="match status" value="1"/>
</dbReference>
<dbReference type="GO" id="GO:0071209">
    <property type="term" value="F:U7 snRNA binding"/>
    <property type="evidence" value="ECO:0007669"/>
    <property type="project" value="TreeGrafter"/>
</dbReference>
<proteinExistence type="predicted"/>
<name>A0A2H1X1H9_SPOFR</name>
<organism evidence="3">
    <name type="scientific">Spodoptera frugiperda</name>
    <name type="common">Fall armyworm</name>
    <dbReference type="NCBI Taxonomy" id="7108"/>
    <lineage>
        <taxon>Eukaryota</taxon>
        <taxon>Metazoa</taxon>
        <taxon>Ecdysozoa</taxon>
        <taxon>Arthropoda</taxon>
        <taxon>Hexapoda</taxon>
        <taxon>Insecta</taxon>
        <taxon>Pterygota</taxon>
        <taxon>Neoptera</taxon>
        <taxon>Endopterygota</taxon>
        <taxon>Lepidoptera</taxon>
        <taxon>Glossata</taxon>
        <taxon>Ditrysia</taxon>
        <taxon>Noctuoidea</taxon>
        <taxon>Noctuidae</taxon>
        <taxon>Amphipyrinae</taxon>
        <taxon>Spodoptera</taxon>
    </lineage>
</organism>
<feature type="region of interest" description="Disordered" evidence="1">
    <location>
        <begin position="95"/>
        <end position="116"/>
    </location>
</feature>
<dbReference type="GO" id="GO:0016604">
    <property type="term" value="C:nuclear body"/>
    <property type="evidence" value="ECO:0007669"/>
    <property type="project" value="TreeGrafter"/>
</dbReference>
<dbReference type="PANTHER" id="PTHR21196">
    <property type="entry name" value="U7 SNRNA-ASSOCIATED SM-LIKE PROTEIN LSM10"/>
    <property type="match status" value="1"/>
</dbReference>
<sequence length="133" mass="15203">MFIGTSKEKFHFHNTLLCLVQAMQGRNITVDLRNDSCVCGKVASVDGYMNISFSNAVYCDPQGNEYQFDDLFLQGRNIRYVHIPETDSMLSTIQNAIGRGKRPKPDRKDVKKSRKVQKAMKQHMETVALLDMK</sequence>
<dbReference type="EMBL" id="ODYU01012739">
    <property type="protein sequence ID" value="SOQ59200.1"/>
    <property type="molecule type" value="Genomic_DNA"/>
</dbReference>
<dbReference type="AlphaFoldDB" id="A0A2H1X1H9"/>
<evidence type="ECO:0000313" key="3">
    <source>
        <dbReference type="EMBL" id="SOQ59200.1"/>
    </source>
</evidence>
<dbReference type="InterPro" id="IPR001163">
    <property type="entry name" value="Sm_dom_euk/arc"/>
</dbReference>
<reference evidence="3" key="1">
    <citation type="submission" date="2016-07" db="EMBL/GenBank/DDBJ databases">
        <authorList>
            <person name="Bretaudeau A."/>
        </authorList>
    </citation>
    <scope>NUCLEOTIDE SEQUENCE</scope>
    <source>
        <strain evidence="3">Rice</strain>
        <tissue evidence="3">Whole body</tissue>
    </source>
</reference>